<dbReference type="RefSeq" id="WP_141493081.1">
    <property type="nucleotide sequence ID" value="NZ_CP032485.1"/>
</dbReference>
<dbReference type="InterPro" id="IPR000719">
    <property type="entry name" value="Prot_kinase_dom"/>
</dbReference>
<dbReference type="OrthoDB" id="334783at2"/>
<keyword evidence="3" id="KW-1185">Reference proteome</keyword>
<dbReference type="PROSITE" id="PS50011">
    <property type="entry name" value="PROTEIN_KINASE_DOM"/>
    <property type="match status" value="1"/>
</dbReference>
<dbReference type="Gene3D" id="3.90.1200.10">
    <property type="match status" value="1"/>
</dbReference>
<dbReference type="EMBL" id="CP032485">
    <property type="protein sequence ID" value="QDH25228.1"/>
    <property type="molecule type" value="Genomic_DNA"/>
</dbReference>
<evidence type="ECO:0000313" key="2">
    <source>
        <dbReference type="EMBL" id="QDH25228.1"/>
    </source>
</evidence>
<reference evidence="2 3" key="1">
    <citation type="submission" date="2018-09" db="EMBL/GenBank/DDBJ databases">
        <title>The complete genome sequence of Neokomagataea tanensis NBRC 106556(T).</title>
        <authorList>
            <person name="Chua K.-O."/>
            <person name="See-Too W.-S."/>
            <person name="Hong K.-W."/>
            <person name="Yin W.-F."/>
            <person name="Chan K.-G."/>
        </authorList>
    </citation>
    <scope>NUCLEOTIDE SEQUENCE [LARGE SCALE GENOMIC DNA]</scope>
    <source>
        <strain evidence="3">AH13 \ NBRC 106556</strain>
    </source>
</reference>
<dbReference type="AlphaFoldDB" id="A0A4Y6V8N4"/>
<gene>
    <name evidence="2" type="ORF">D5366_08385</name>
</gene>
<name>A0A4Y6V8N4_9PROT</name>
<sequence>MDYINNSGILFQFCEVNDGFYCAGALLGRMVKHSSAAIATSGIPKFLLFEQSKAWDIYLKNKIDGWENNIKKMKINIPSQKIDKALNFCRGGVGKFTYQDVSLIHGDFTEQNIIWDCDKKDWKIIDFGSALVGDPRFDLGKIIWLNSDFCDEFMWKRFIAGWCSTSSLQVERKSIIFYAAIHALAALDWVARRVGVSGDIPDGSLDFFMRASKVLEMI</sequence>
<feature type="domain" description="Protein kinase" evidence="1">
    <location>
        <begin position="1"/>
        <end position="218"/>
    </location>
</feature>
<dbReference type="GO" id="GO:0005524">
    <property type="term" value="F:ATP binding"/>
    <property type="evidence" value="ECO:0007669"/>
    <property type="project" value="InterPro"/>
</dbReference>
<dbReference type="GO" id="GO:0004672">
    <property type="term" value="F:protein kinase activity"/>
    <property type="evidence" value="ECO:0007669"/>
    <property type="project" value="InterPro"/>
</dbReference>
<protein>
    <recommendedName>
        <fullName evidence="1">Protein kinase domain-containing protein</fullName>
    </recommendedName>
</protein>
<dbReference type="InterPro" id="IPR002575">
    <property type="entry name" value="Aminoglycoside_PTrfase"/>
</dbReference>
<dbReference type="Proteomes" id="UP000317214">
    <property type="component" value="Chromosome"/>
</dbReference>
<dbReference type="InterPro" id="IPR011009">
    <property type="entry name" value="Kinase-like_dom_sf"/>
</dbReference>
<evidence type="ECO:0000313" key="3">
    <source>
        <dbReference type="Proteomes" id="UP000317214"/>
    </source>
</evidence>
<accession>A0A4Y6V8N4</accession>
<evidence type="ECO:0000259" key="1">
    <source>
        <dbReference type="PROSITE" id="PS50011"/>
    </source>
</evidence>
<dbReference type="SUPFAM" id="SSF56112">
    <property type="entry name" value="Protein kinase-like (PK-like)"/>
    <property type="match status" value="1"/>
</dbReference>
<proteinExistence type="predicted"/>
<dbReference type="KEGG" id="ntn:D5366_08385"/>
<organism evidence="2 3">
    <name type="scientific">Neokomagataea tanensis</name>
    <dbReference type="NCBI Taxonomy" id="661191"/>
    <lineage>
        <taxon>Bacteria</taxon>
        <taxon>Pseudomonadati</taxon>
        <taxon>Pseudomonadota</taxon>
        <taxon>Alphaproteobacteria</taxon>
        <taxon>Acetobacterales</taxon>
        <taxon>Acetobacteraceae</taxon>
        <taxon>Neokomagataea</taxon>
    </lineage>
</organism>
<dbReference type="Pfam" id="PF01636">
    <property type="entry name" value="APH"/>
    <property type="match status" value="1"/>
</dbReference>